<evidence type="ECO:0000313" key="2">
    <source>
        <dbReference type="Proteomes" id="UP000295083"/>
    </source>
</evidence>
<sequence>MIRFDIPDHVAASSNCEAILRWPIFGGMVPDVHSFILEIEDDDDPECLGQARPTGLGNMGRGVQEDDFMVLSKKFLAYVHVKNPVLDIPDFKAHVKNAIENGPRWDGPSCLVLIACALACLATPFQPESTLSGTPESMRSSASSSADPDTAQTYYFAAKKRLGLLESSLLQVQCLFFCGVFEMCLHIPSQINWQNRERSGNELVHYIQNRAESCREWIHRPFVYYVAHQPPDDPWIPRVKPLAQKCLDLSVELLLEANPHHRHHGTWFMARAAMARALLVLAAVKSGRFRLPDRWRQAVDSATWALQRWYGEAPDLRRAASVLENLVGQIL</sequence>
<evidence type="ECO:0008006" key="3">
    <source>
        <dbReference type="Google" id="ProtNLM"/>
    </source>
</evidence>
<dbReference type="EMBL" id="QAPG01000049">
    <property type="protein sequence ID" value="TDZ34854.1"/>
    <property type="molecule type" value="Genomic_DNA"/>
</dbReference>
<dbReference type="PANTHER" id="PTHR47785:SF5">
    <property type="entry name" value="ZN(II)2CYS6 TRANSCRIPTION FACTOR (EUROFUNG)"/>
    <property type="match status" value="1"/>
</dbReference>
<evidence type="ECO:0000313" key="1">
    <source>
        <dbReference type="EMBL" id="TDZ34854.1"/>
    </source>
</evidence>
<dbReference type="PANTHER" id="PTHR47785">
    <property type="entry name" value="ZN(II)2CYS6 TRANSCRIPTION FACTOR (EUROFUNG)-RELATED-RELATED"/>
    <property type="match status" value="1"/>
</dbReference>
<dbReference type="AlphaFoldDB" id="A0A4R8QFJ6"/>
<dbReference type="Proteomes" id="UP000295083">
    <property type="component" value="Unassembled WGS sequence"/>
</dbReference>
<reference evidence="1 2" key="1">
    <citation type="submission" date="2018-11" db="EMBL/GenBank/DDBJ databases">
        <title>Genome sequence and assembly of Colletotrichum spinosum.</title>
        <authorList>
            <person name="Gan P."/>
            <person name="Shirasu K."/>
        </authorList>
    </citation>
    <scope>NUCLEOTIDE SEQUENCE [LARGE SCALE GENOMIC DNA]</scope>
    <source>
        <strain evidence="1 2">CBS 515.97</strain>
    </source>
</reference>
<accession>A0A4R8QFJ6</accession>
<proteinExistence type="predicted"/>
<dbReference type="InterPro" id="IPR053181">
    <property type="entry name" value="EcdB-like_regulator"/>
</dbReference>
<organism evidence="1 2">
    <name type="scientific">Colletotrichum spinosum</name>
    <dbReference type="NCBI Taxonomy" id="1347390"/>
    <lineage>
        <taxon>Eukaryota</taxon>
        <taxon>Fungi</taxon>
        <taxon>Dikarya</taxon>
        <taxon>Ascomycota</taxon>
        <taxon>Pezizomycotina</taxon>
        <taxon>Sordariomycetes</taxon>
        <taxon>Hypocreomycetidae</taxon>
        <taxon>Glomerellales</taxon>
        <taxon>Glomerellaceae</taxon>
        <taxon>Colletotrichum</taxon>
        <taxon>Colletotrichum orbiculare species complex</taxon>
    </lineage>
</organism>
<gene>
    <name evidence="1" type="ORF">C8035_v010256</name>
</gene>
<name>A0A4R8QFJ6_9PEZI</name>
<keyword evidence="2" id="KW-1185">Reference proteome</keyword>
<dbReference type="CDD" id="cd12148">
    <property type="entry name" value="fungal_TF_MHR"/>
    <property type="match status" value="1"/>
</dbReference>
<comment type="caution">
    <text evidence="1">The sequence shown here is derived from an EMBL/GenBank/DDBJ whole genome shotgun (WGS) entry which is preliminary data.</text>
</comment>
<protein>
    <recommendedName>
        <fullName evidence="3">Transcription factor domain-containing protein</fullName>
    </recommendedName>
</protein>